<protein>
    <recommendedName>
        <fullName evidence="8">Glutamate--tRNA ligase</fullName>
        <ecNumber evidence="8">6.1.1.17</ecNumber>
    </recommendedName>
    <alternativeName>
        <fullName evidence="8">Glutamyl-tRNA synthetase</fullName>
        <shortName evidence="8">GluRS</shortName>
    </alternativeName>
</protein>
<evidence type="ECO:0000256" key="6">
    <source>
        <dbReference type="ARBA" id="ARBA00022917"/>
    </source>
</evidence>
<dbReference type="GO" id="GO:0000049">
    <property type="term" value="F:tRNA binding"/>
    <property type="evidence" value="ECO:0007669"/>
    <property type="project" value="InterPro"/>
</dbReference>
<dbReference type="RefSeq" id="WP_338535750.1">
    <property type="nucleotide sequence ID" value="NZ_AP028654.1"/>
</dbReference>
<comment type="subcellular location">
    <subcellularLocation>
        <location evidence="8">Cytoplasm</location>
    </subcellularLocation>
</comment>
<dbReference type="InterPro" id="IPR008925">
    <property type="entry name" value="aa_tRNA-synth_I_cd-bd_sf"/>
</dbReference>
<keyword evidence="12" id="KW-1185">Reference proteome</keyword>
<comment type="similarity">
    <text evidence="1 8">Belongs to the class-I aminoacyl-tRNA synthetase family. Glutamate--tRNA ligase type 1 subfamily.</text>
</comment>
<dbReference type="Gene3D" id="3.40.50.620">
    <property type="entry name" value="HUPs"/>
    <property type="match status" value="1"/>
</dbReference>
<organism evidence="11 12">
    <name type="scientific">Helicovermis profundi</name>
    <dbReference type="NCBI Taxonomy" id="3065157"/>
    <lineage>
        <taxon>Bacteria</taxon>
        <taxon>Bacillati</taxon>
        <taxon>Bacillota</taxon>
        <taxon>Clostridia</taxon>
        <taxon>Helicovermis</taxon>
    </lineage>
</organism>
<feature type="binding site" evidence="8">
    <location>
        <position position="140"/>
    </location>
    <ligand>
        <name>Zn(2+)</name>
        <dbReference type="ChEBI" id="CHEBI:29105"/>
    </ligand>
</feature>
<feature type="short sequence motif" description="'KMSKS' region" evidence="8">
    <location>
        <begin position="257"/>
        <end position="261"/>
    </location>
</feature>
<dbReference type="InterPro" id="IPR020752">
    <property type="entry name" value="Glu-tRNA-synth_I_codon-bd_sub1"/>
</dbReference>
<comment type="catalytic activity">
    <reaction evidence="8">
        <text>tRNA(Glu) + L-glutamate + ATP = L-glutamyl-tRNA(Glu) + AMP + diphosphate</text>
        <dbReference type="Rhea" id="RHEA:23540"/>
        <dbReference type="Rhea" id="RHEA-COMP:9663"/>
        <dbReference type="Rhea" id="RHEA-COMP:9680"/>
        <dbReference type="ChEBI" id="CHEBI:29985"/>
        <dbReference type="ChEBI" id="CHEBI:30616"/>
        <dbReference type="ChEBI" id="CHEBI:33019"/>
        <dbReference type="ChEBI" id="CHEBI:78442"/>
        <dbReference type="ChEBI" id="CHEBI:78520"/>
        <dbReference type="ChEBI" id="CHEBI:456215"/>
        <dbReference type="EC" id="6.1.1.17"/>
    </reaction>
</comment>
<dbReference type="InterPro" id="IPR014729">
    <property type="entry name" value="Rossmann-like_a/b/a_fold"/>
</dbReference>
<evidence type="ECO:0000256" key="3">
    <source>
        <dbReference type="ARBA" id="ARBA00022598"/>
    </source>
</evidence>
<keyword evidence="6 8" id="KW-0648">Protein biosynthesis</keyword>
<name>A0AAU9E609_9FIRM</name>
<dbReference type="AlphaFoldDB" id="A0AAU9E609"/>
<dbReference type="InterPro" id="IPR004527">
    <property type="entry name" value="Glu-tRNA-ligase_bac/mito"/>
</dbReference>
<keyword evidence="5 8" id="KW-0067">ATP-binding</keyword>
<dbReference type="Pfam" id="PF19269">
    <property type="entry name" value="Anticodon_2"/>
    <property type="match status" value="1"/>
</dbReference>
<feature type="short sequence motif" description="'HIGH' region" evidence="8">
    <location>
        <begin position="9"/>
        <end position="19"/>
    </location>
</feature>
<evidence type="ECO:0000256" key="2">
    <source>
        <dbReference type="ARBA" id="ARBA00022490"/>
    </source>
</evidence>
<evidence type="ECO:0000259" key="9">
    <source>
        <dbReference type="Pfam" id="PF00749"/>
    </source>
</evidence>
<proteinExistence type="inferred from homology"/>
<dbReference type="KEGG" id="hprf:HLPR_24820"/>
<evidence type="ECO:0000256" key="4">
    <source>
        <dbReference type="ARBA" id="ARBA00022741"/>
    </source>
</evidence>
<feature type="binding site" evidence="8">
    <location>
        <position position="260"/>
    </location>
    <ligand>
        <name>ATP</name>
        <dbReference type="ChEBI" id="CHEBI:30616"/>
    </ligand>
</feature>
<dbReference type="SUPFAM" id="SSF48163">
    <property type="entry name" value="An anticodon-binding domain of class I aminoacyl-tRNA synthetases"/>
    <property type="match status" value="1"/>
</dbReference>
<dbReference type="InterPro" id="IPR045462">
    <property type="entry name" value="aa-tRNA-synth_I_cd-bd"/>
</dbReference>
<dbReference type="PROSITE" id="PS00178">
    <property type="entry name" value="AA_TRNA_LIGASE_I"/>
    <property type="match status" value="1"/>
</dbReference>
<dbReference type="InterPro" id="IPR049940">
    <property type="entry name" value="GluQ/Sye"/>
</dbReference>
<dbReference type="EC" id="6.1.1.17" evidence="8"/>
<dbReference type="GO" id="GO:0004818">
    <property type="term" value="F:glutamate-tRNA ligase activity"/>
    <property type="evidence" value="ECO:0007669"/>
    <property type="project" value="UniProtKB-UniRule"/>
</dbReference>
<evidence type="ECO:0000313" key="12">
    <source>
        <dbReference type="Proteomes" id="UP001321786"/>
    </source>
</evidence>
<evidence type="ECO:0000313" key="11">
    <source>
        <dbReference type="EMBL" id="BEP30151.1"/>
    </source>
</evidence>
<keyword evidence="8" id="KW-0479">Metal-binding</keyword>
<dbReference type="Gene3D" id="1.10.10.350">
    <property type="match status" value="1"/>
</dbReference>
<feature type="binding site" evidence="8">
    <location>
        <position position="142"/>
    </location>
    <ligand>
        <name>Zn(2+)</name>
        <dbReference type="ChEBI" id="CHEBI:29105"/>
    </ligand>
</feature>
<dbReference type="GO" id="GO:0008270">
    <property type="term" value="F:zinc ion binding"/>
    <property type="evidence" value="ECO:0007669"/>
    <property type="project" value="UniProtKB-UniRule"/>
</dbReference>
<keyword evidence="3 8" id="KW-0436">Ligase</keyword>
<dbReference type="Proteomes" id="UP001321786">
    <property type="component" value="Chromosome"/>
</dbReference>
<reference evidence="11 12" key="1">
    <citation type="submission" date="2023-08" db="EMBL/GenBank/DDBJ databases">
        <title>Helicovermis profunda gen. nov., sp. nov., a novel mesophilic, fermentative bacterium within the Bacillota from a deep-sea hydrothermal vent chimney.</title>
        <authorList>
            <person name="Miyazaki U."/>
            <person name="Mizutani D."/>
            <person name="Hashimoto Y."/>
            <person name="Tame A."/>
            <person name="Sawayama S."/>
            <person name="Miyazaki J."/>
            <person name="Takai K."/>
            <person name="Nakagawa S."/>
        </authorList>
    </citation>
    <scope>NUCLEOTIDE SEQUENCE [LARGE SCALE GENOMIC DNA]</scope>
    <source>
        <strain evidence="11 12">S502</strain>
    </source>
</reference>
<dbReference type="HAMAP" id="MF_00022">
    <property type="entry name" value="Glu_tRNA_synth_type1"/>
    <property type="match status" value="1"/>
</dbReference>
<dbReference type="Pfam" id="PF00749">
    <property type="entry name" value="tRNA-synt_1c"/>
    <property type="match status" value="1"/>
</dbReference>
<feature type="binding site" evidence="8">
    <location>
        <position position="113"/>
    </location>
    <ligand>
        <name>Zn(2+)</name>
        <dbReference type="ChEBI" id="CHEBI:29105"/>
    </ligand>
</feature>
<accession>A0AAU9E609</accession>
<comment type="cofactor">
    <cofactor evidence="8">
        <name>Zn(2+)</name>
        <dbReference type="ChEBI" id="CHEBI:29105"/>
    </cofactor>
    <text evidence="8">Binds 1 zinc ion per subunit.</text>
</comment>
<dbReference type="InterPro" id="IPR020751">
    <property type="entry name" value="aa-tRNA-synth_I_codon-bd_sub2"/>
</dbReference>
<evidence type="ECO:0000256" key="1">
    <source>
        <dbReference type="ARBA" id="ARBA00007894"/>
    </source>
</evidence>
<feature type="binding site" evidence="8">
    <location>
        <position position="115"/>
    </location>
    <ligand>
        <name>Zn(2+)</name>
        <dbReference type="ChEBI" id="CHEBI:29105"/>
    </ligand>
</feature>
<feature type="domain" description="Aminoacyl-tRNA synthetase class I anticodon-binding" evidence="10">
    <location>
        <begin position="342"/>
        <end position="487"/>
    </location>
</feature>
<dbReference type="CDD" id="cd00808">
    <property type="entry name" value="GluRS_core"/>
    <property type="match status" value="1"/>
</dbReference>
<dbReference type="InterPro" id="IPR001412">
    <property type="entry name" value="aa-tRNA-synth_I_CS"/>
</dbReference>
<dbReference type="Gene3D" id="1.10.8.70">
    <property type="entry name" value="Glutamate-tRNA synthetase, class I, anticodon-binding domain 1"/>
    <property type="match status" value="1"/>
</dbReference>
<dbReference type="InterPro" id="IPR000924">
    <property type="entry name" value="Glu/Gln-tRNA-synth"/>
</dbReference>
<dbReference type="FunFam" id="3.40.50.620:FF:000045">
    <property type="entry name" value="Glutamate--tRNA ligase, mitochondrial"/>
    <property type="match status" value="1"/>
</dbReference>
<comment type="function">
    <text evidence="8">Catalyzes the attachment of glutamate to tRNA(Glu) in a two-step reaction: glutamate is first activated by ATP to form Glu-AMP and then transferred to the acceptor end of tRNA(Glu).</text>
</comment>
<dbReference type="PRINTS" id="PR00987">
    <property type="entry name" value="TRNASYNTHGLU"/>
</dbReference>
<keyword evidence="7 8" id="KW-0030">Aminoacyl-tRNA synthetase</keyword>
<comment type="subunit">
    <text evidence="8">Monomer.</text>
</comment>
<evidence type="ECO:0000256" key="8">
    <source>
        <dbReference type="HAMAP-Rule" id="MF_00022"/>
    </source>
</evidence>
<dbReference type="GO" id="GO:0005737">
    <property type="term" value="C:cytoplasm"/>
    <property type="evidence" value="ECO:0007669"/>
    <property type="project" value="UniProtKB-SubCell"/>
</dbReference>
<dbReference type="PANTHER" id="PTHR43311">
    <property type="entry name" value="GLUTAMATE--TRNA LIGASE"/>
    <property type="match status" value="1"/>
</dbReference>
<gene>
    <name evidence="8 11" type="primary">gltX</name>
    <name evidence="11" type="ORF">HLPR_24820</name>
</gene>
<evidence type="ECO:0000259" key="10">
    <source>
        <dbReference type="Pfam" id="PF19269"/>
    </source>
</evidence>
<dbReference type="NCBIfam" id="TIGR00464">
    <property type="entry name" value="gltX_bact"/>
    <property type="match status" value="1"/>
</dbReference>
<dbReference type="EMBL" id="AP028654">
    <property type="protein sequence ID" value="BEP30151.1"/>
    <property type="molecule type" value="Genomic_DNA"/>
</dbReference>
<dbReference type="PANTHER" id="PTHR43311:SF2">
    <property type="entry name" value="GLUTAMATE--TRNA LIGASE, MITOCHONDRIAL-RELATED"/>
    <property type="match status" value="1"/>
</dbReference>
<dbReference type="InterPro" id="IPR020058">
    <property type="entry name" value="Glu/Gln-tRNA-synth_Ib_cat-dom"/>
</dbReference>
<keyword evidence="8" id="KW-0862">Zinc</keyword>
<dbReference type="GO" id="GO:0005524">
    <property type="term" value="F:ATP binding"/>
    <property type="evidence" value="ECO:0007669"/>
    <property type="project" value="UniProtKB-UniRule"/>
</dbReference>
<feature type="domain" description="Glutamyl/glutaminyl-tRNA synthetase class Ib catalytic" evidence="9">
    <location>
        <begin position="3"/>
        <end position="326"/>
    </location>
</feature>
<sequence>MSVRVRFAPSPTGWVHIGGLRTALYNYLFAKKNEGTYLLRIEDTDRTRYVEGAIENMIEAMKWAGVMHTEGPFIENGKIVQKGGYGPYIQSERLDMYNEYVNKLIDENKAYYCFCSKERLDEVRADQKQKGLTPKYDGHCRDLSKEDALKRIENGEEYVVRLKLPENTDISFEDAVRGKVTFNTNDVDDQVLIKTDGFPTYHLAVIVDDHFMGITHVIRGEEWLSSTPKHVYLYEAFGWDVPTYVHLPNILNSDKKKLSKRQGDVAVRDFEKKGYLPEALINYIALLGWSPEDNKEIMTVDEMAESFSFERVSKSGSVFDVNKLNWVNSHYIKEKDLDELSELSTPFFIEQGIIKEKDVNDKKEWIKLVVDLSREYINMLSEIPEFSKRFSGEAVQIENDDAREMIELEHVYDMLQVFKTKVNETDEINEEFAKKVMKMVQKETGIKGKNLFMPTRVALSGQSHGPDLVKSLIVMGKELVIKRIDYTLENYCKK</sequence>
<keyword evidence="4 8" id="KW-0547">Nucleotide-binding</keyword>
<dbReference type="InterPro" id="IPR033910">
    <property type="entry name" value="GluRS_core"/>
</dbReference>
<dbReference type="SUPFAM" id="SSF52374">
    <property type="entry name" value="Nucleotidylyl transferase"/>
    <property type="match status" value="1"/>
</dbReference>
<dbReference type="GO" id="GO:0006424">
    <property type="term" value="P:glutamyl-tRNA aminoacylation"/>
    <property type="evidence" value="ECO:0007669"/>
    <property type="project" value="UniProtKB-UniRule"/>
</dbReference>
<keyword evidence="2 8" id="KW-0963">Cytoplasm</keyword>
<evidence type="ECO:0000256" key="7">
    <source>
        <dbReference type="ARBA" id="ARBA00023146"/>
    </source>
</evidence>
<evidence type="ECO:0000256" key="5">
    <source>
        <dbReference type="ARBA" id="ARBA00022840"/>
    </source>
</evidence>